<evidence type="ECO:0000313" key="2">
    <source>
        <dbReference type="EMBL" id="NOU93527.1"/>
    </source>
</evidence>
<dbReference type="AlphaFoldDB" id="A0A972GTF5"/>
<name>A0A972GTF5_9BACL</name>
<evidence type="ECO:0000313" key="3">
    <source>
        <dbReference type="Proteomes" id="UP000641588"/>
    </source>
</evidence>
<dbReference type="InterPro" id="IPR037522">
    <property type="entry name" value="HD_GYP_dom"/>
</dbReference>
<dbReference type="PANTHER" id="PTHR43155:SF2">
    <property type="entry name" value="CYCLIC DI-GMP PHOSPHODIESTERASE PA4108"/>
    <property type="match status" value="1"/>
</dbReference>
<dbReference type="Proteomes" id="UP000641588">
    <property type="component" value="Unassembled WGS sequence"/>
</dbReference>
<evidence type="ECO:0000259" key="1">
    <source>
        <dbReference type="PROSITE" id="PS51832"/>
    </source>
</evidence>
<accession>A0A972GTF5</accession>
<dbReference type="CDD" id="cd00077">
    <property type="entry name" value="HDc"/>
    <property type="match status" value="1"/>
</dbReference>
<comment type="caution">
    <text evidence="2">The sequence shown here is derived from an EMBL/GenBank/DDBJ whole genome shotgun (WGS) entry which is preliminary data.</text>
</comment>
<sequence>MELLLKESALTTVEFQEIKRHTEYGFKLLKDTPGIPLLSAHCALQHHEKINGTGYPLGLSGTGVHPFAQWVGLLDAYDAMTNPRPYRAPLPPGQAIEVLFTGAGTLYDKSKVEFFRNKVAIYPVGLSVRLSTGRLGIVSKINPMFKQRPVVRILTNEHGEDLRHPEEIDLSKHLHIMIFRIGEDALVH</sequence>
<dbReference type="SUPFAM" id="SSF109604">
    <property type="entry name" value="HD-domain/PDEase-like"/>
    <property type="match status" value="1"/>
</dbReference>
<proteinExistence type="predicted"/>
<dbReference type="PROSITE" id="PS51832">
    <property type="entry name" value="HD_GYP"/>
    <property type="match status" value="1"/>
</dbReference>
<gene>
    <name evidence="2" type="ORF">GC093_09885</name>
</gene>
<dbReference type="PANTHER" id="PTHR43155">
    <property type="entry name" value="CYCLIC DI-GMP PHOSPHODIESTERASE PA4108-RELATED"/>
    <property type="match status" value="1"/>
</dbReference>
<feature type="domain" description="HD-GYP" evidence="1">
    <location>
        <begin position="1"/>
        <end position="131"/>
    </location>
</feature>
<dbReference type="Gene3D" id="1.10.3210.10">
    <property type="entry name" value="Hypothetical protein af1432"/>
    <property type="match status" value="1"/>
</dbReference>
<dbReference type="EMBL" id="WHOD01000049">
    <property type="protein sequence ID" value="NOU93527.1"/>
    <property type="molecule type" value="Genomic_DNA"/>
</dbReference>
<keyword evidence="3" id="KW-1185">Reference proteome</keyword>
<dbReference type="RefSeq" id="WP_171651735.1">
    <property type="nucleotide sequence ID" value="NZ_WHOD01000049.1"/>
</dbReference>
<reference evidence="2" key="1">
    <citation type="submission" date="2019-10" db="EMBL/GenBank/DDBJ databases">
        <title>Description of Paenibacillus glebae sp. nov.</title>
        <authorList>
            <person name="Carlier A."/>
            <person name="Qi S."/>
        </authorList>
    </citation>
    <scope>NUCLEOTIDE SEQUENCE</scope>
    <source>
        <strain evidence="2">LMG 31456</strain>
    </source>
</reference>
<organism evidence="2 3">
    <name type="scientific">Paenibacillus foliorum</name>
    <dbReference type="NCBI Taxonomy" id="2654974"/>
    <lineage>
        <taxon>Bacteria</taxon>
        <taxon>Bacillati</taxon>
        <taxon>Bacillota</taxon>
        <taxon>Bacilli</taxon>
        <taxon>Bacillales</taxon>
        <taxon>Paenibacillaceae</taxon>
        <taxon>Paenibacillus</taxon>
    </lineage>
</organism>
<dbReference type="InterPro" id="IPR003607">
    <property type="entry name" value="HD/PDEase_dom"/>
</dbReference>
<protein>
    <recommendedName>
        <fullName evidence="1">HD-GYP domain-containing protein</fullName>
    </recommendedName>
</protein>
<dbReference type="Pfam" id="PF13487">
    <property type="entry name" value="HD_5"/>
    <property type="match status" value="1"/>
</dbReference>